<organism evidence="7 8">
    <name type="scientific">Streptomyces taklimakanensis</name>
    <dbReference type="NCBI Taxonomy" id="2569853"/>
    <lineage>
        <taxon>Bacteria</taxon>
        <taxon>Bacillati</taxon>
        <taxon>Actinomycetota</taxon>
        <taxon>Actinomycetes</taxon>
        <taxon>Kitasatosporales</taxon>
        <taxon>Streptomycetaceae</taxon>
        <taxon>Streptomyces</taxon>
    </lineage>
</organism>
<dbReference type="SUPFAM" id="SSF49785">
    <property type="entry name" value="Galactose-binding domain-like"/>
    <property type="match status" value="1"/>
</dbReference>
<accession>A0A6G2BA22</accession>
<feature type="active site" description="Proton donor" evidence="3">
    <location>
        <position position="519"/>
    </location>
</feature>
<evidence type="ECO:0000256" key="4">
    <source>
        <dbReference type="SAM" id="MobiDB-lite"/>
    </source>
</evidence>
<feature type="region of interest" description="Disordered" evidence="4">
    <location>
        <begin position="870"/>
        <end position="942"/>
    </location>
</feature>
<feature type="domain" description="F5/8 type C" evidence="5">
    <location>
        <begin position="1128"/>
        <end position="1264"/>
    </location>
</feature>
<dbReference type="Gene3D" id="3.20.20.80">
    <property type="entry name" value="Glycosidases"/>
    <property type="match status" value="1"/>
</dbReference>
<dbReference type="Gene3D" id="2.60.120.260">
    <property type="entry name" value="Galactose-binding domain-like"/>
    <property type="match status" value="1"/>
</dbReference>
<keyword evidence="8" id="KW-1185">Reference proteome</keyword>
<comment type="similarity">
    <text evidence="3">Belongs to the glycosyl hydrolase 84 family.</text>
</comment>
<dbReference type="Pfam" id="PF02838">
    <property type="entry name" value="Glyco_hydro_20b"/>
    <property type="match status" value="1"/>
</dbReference>
<evidence type="ECO:0000313" key="8">
    <source>
        <dbReference type="Proteomes" id="UP000473014"/>
    </source>
</evidence>
<dbReference type="Gene3D" id="1.20.58.460">
    <property type="entry name" value="Hyaluronidase post-catalytic domain-like"/>
    <property type="match status" value="1"/>
</dbReference>
<dbReference type="SUPFAM" id="SSF51445">
    <property type="entry name" value="(Trans)glycosidases"/>
    <property type="match status" value="1"/>
</dbReference>
<dbReference type="InterPro" id="IPR051822">
    <property type="entry name" value="Glycosyl_Hydrolase_84"/>
</dbReference>
<dbReference type="InterPro" id="IPR049019">
    <property type="entry name" value="NagJ-like_helical"/>
</dbReference>
<feature type="domain" description="GH84" evidence="6">
    <location>
        <begin position="404"/>
        <end position="688"/>
    </location>
</feature>
<dbReference type="PROSITE" id="PS50022">
    <property type="entry name" value="FA58C_3"/>
    <property type="match status" value="1"/>
</dbReference>
<dbReference type="InterPro" id="IPR029018">
    <property type="entry name" value="Hex-like_dom2"/>
</dbReference>
<dbReference type="GO" id="GO:0015929">
    <property type="term" value="F:hexosaminidase activity"/>
    <property type="evidence" value="ECO:0007669"/>
    <property type="project" value="UniProtKB-ARBA"/>
</dbReference>
<gene>
    <name evidence="7" type="ORF">F0L17_08010</name>
</gene>
<evidence type="ECO:0000256" key="1">
    <source>
        <dbReference type="ARBA" id="ARBA00022801"/>
    </source>
</evidence>
<dbReference type="GO" id="GO:0005975">
    <property type="term" value="P:carbohydrate metabolic process"/>
    <property type="evidence" value="ECO:0007669"/>
    <property type="project" value="UniProtKB-ARBA"/>
</dbReference>
<dbReference type="PANTHER" id="PTHR13170:SF16">
    <property type="entry name" value="PROTEIN O-GLCNACASE"/>
    <property type="match status" value="1"/>
</dbReference>
<dbReference type="PROSITE" id="PS52009">
    <property type="entry name" value="GH84"/>
    <property type="match status" value="1"/>
</dbReference>
<dbReference type="Pfam" id="PF07555">
    <property type="entry name" value="NAGidase"/>
    <property type="match status" value="1"/>
</dbReference>
<dbReference type="Pfam" id="PF21774">
    <property type="entry name" value="NagJ_C"/>
    <property type="match status" value="1"/>
</dbReference>
<evidence type="ECO:0000259" key="5">
    <source>
        <dbReference type="PROSITE" id="PS50022"/>
    </source>
</evidence>
<dbReference type="Proteomes" id="UP000473014">
    <property type="component" value="Unassembled WGS sequence"/>
</dbReference>
<proteinExistence type="inferred from homology"/>
<feature type="region of interest" description="Disordered" evidence="4">
    <location>
        <begin position="1"/>
        <end position="121"/>
    </location>
</feature>
<dbReference type="Gene3D" id="3.30.379.10">
    <property type="entry name" value="Chitobiase/beta-hexosaminidase domain 2-like"/>
    <property type="match status" value="1"/>
</dbReference>
<dbReference type="SUPFAM" id="SSF140657">
    <property type="entry name" value="Hyaluronidase post-catalytic domain-like"/>
    <property type="match status" value="1"/>
</dbReference>
<feature type="region of interest" description="Disordered" evidence="4">
    <location>
        <begin position="213"/>
        <end position="260"/>
    </location>
</feature>
<keyword evidence="1 3" id="KW-0378">Hydrolase</keyword>
<feature type="compositionally biased region" description="Pro residues" evidence="4">
    <location>
        <begin position="80"/>
        <end position="94"/>
    </location>
</feature>
<comment type="caution">
    <text evidence="7">The sequence shown here is derived from an EMBL/GenBank/DDBJ whole genome shotgun (WGS) entry which is preliminary data.</text>
</comment>
<dbReference type="GO" id="GO:1901135">
    <property type="term" value="P:carbohydrate derivative metabolic process"/>
    <property type="evidence" value="ECO:0007669"/>
    <property type="project" value="UniProtKB-ARBA"/>
</dbReference>
<feature type="compositionally biased region" description="Pro residues" evidence="4">
    <location>
        <begin position="42"/>
        <end position="52"/>
    </location>
</feature>
<dbReference type="EMBL" id="WIXO01000001">
    <property type="protein sequence ID" value="MTE19074.1"/>
    <property type="molecule type" value="Genomic_DNA"/>
</dbReference>
<dbReference type="SUPFAM" id="SSF55545">
    <property type="entry name" value="beta-N-acetylhexosaminidase-like domain"/>
    <property type="match status" value="1"/>
</dbReference>
<evidence type="ECO:0000256" key="2">
    <source>
        <dbReference type="ARBA" id="ARBA00023295"/>
    </source>
</evidence>
<dbReference type="InterPro" id="IPR015882">
    <property type="entry name" value="HEX_bac_N"/>
</dbReference>
<name>A0A6G2BA22_9ACTN</name>
<dbReference type="InterPro" id="IPR011496">
    <property type="entry name" value="O-GlcNAcase_cat"/>
</dbReference>
<keyword evidence="2 3" id="KW-0326">Glycosidase</keyword>
<dbReference type="InterPro" id="IPR000421">
    <property type="entry name" value="FA58C"/>
</dbReference>
<dbReference type="InterPro" id="IPR008979">
    <property type="entry name" value="Galactose-bd-like_sf"/>
</dbReference>
<evidence type="ECO:0000259" key="6">
    <source>
        <dbReference type="PROSITE" id="PS52009"/>
    </source>
</evidence>
<sequence>MISRHDAPASVGHSSKAGILAKICRTRRTTSRREPPRGRPGSAPPATPPAPHPDVTRASLGPHSGAIRSPPGAVCATHPLPLPPPPPPVRPGPGSPAVGRGRRRLGGHLGNGTRKPRFRPCSPFLPVPPSCPLRVAFVPPSAVDKSDTSAPVVDTLADPVVGSSPTGAYGRHAVNGARRADEDVNHATHGRGARRTGATALVAAVLGGLLGGAPSAQAAPPQPERTASPEAGDPGDDRATARDGVPSVWPRPQSLRTHGASVPVGDEVVLVVGDNDRAAAPYALDVVRDALRSAGARSVRVVRPGAEKGAEGLVVRVGDEAAERALRLLRAPERGDLPPGGYRLAVGRADGLDGPAGTVALAGVGRDGLFHAAQTLRQLITGGGDGEGGARVAGVVVRDWPAAPVRGTAEGFYGEAWSHQERLAHLDFMGRTKQNRYLYAPGDDPFRQSRWRDPYPAERRADFRELAERARSNHVVLGWAVSPGQSMCLVARDDRRALLRKVDAMVALGVRAVQLRFEDASYTEWHCDEDADRYGSGPKAAARAHAELANEVAAHLAERYGFGPDDAVALSVLPTEFYQDGRTEYRDELAERLGGDVEVAWSGVGVVPATITGGEVAEARDALRHPLTTLDNYPVNDYAADRLFLGPYTGREPAVANRSAELLANAMEQATASRIPLFTVADYAWNPRAYRPAESWRAAVDDLAATTDDGGRSPSGADREAREALRALAANSASSVLNEEESAQLAPLVEAFWTAHRGEDDERFASTAERLRDAFAVLRGSPEHLTRVAGGALSEEARPWVRQLARYGRAGEHALDMLGAQRDGDGAAAWRARLELERLRAEARRSGATVGDGVLPDFVDRALEAADDWSGARGGKRKGDRSGERVSGGPTPVPGSALEHAADGDPATAFRAAEEPDSGGPPSTPSDRRTGAPGVPDLLTGPEELVLRLPRPRSLEAVTVQSEPDPGARAAVEAHVPGEGWKRLGALSDEGWTELRVDDLRTDAVRLVWEDGSTAPVVHEVTPWYSDAPGAALELTRAETDAVIGGGPAVVEASLTGNRPTDVRGRLTVRAPEGFTVRAPRRVTLRRGVSVAAAVEVRAGKDVTPGTYRVPVTLTADGETLRQTLVVRAAPPTGGPDLARRATALSSADETADFPASAAVDGDPETRWSSPAEDGQWLGVELDRPVRVGEVRLRWQDAYASRYRVQVSPDGRRWTTAATVRDGRGGEETVRFDSPADTRFVRVVGDERATRFGLSLWSLEVYAVRTERTAAEDGTDGREPRDDG</sequence>
<reference evidence="7 8" key="1">
    <citation type="submission" date="2019-11" db="EMBL/GenBank/DDBJ databases">
        <authorList>
            <person name="Yuan L."/>
        </authorList>
    </citation>
    <scope>NUCLEOTIDE SEQUENCE [LARGE SCALE GENOMIC DNA]</scope>
    <source>
        <strain evidence="7 8">TRM43335</strain>
    </source>
</reference>
<dbReference type="OrthoDB" id="9760892at2"/>
<evidence type="ECO:0000313" key="7">
    <source>
        <dbReference type="EMBL" id="MTE19074.1"/>
    </source>
</evidence>
<protein>
    <submittedName>
        <fullName evidence="7">Hyaluronidase</fullName>
    </submittedName>
</protein>
<evidence type="ECO:0000256" key="3">
    <source>
        <dbReference type="PROSITE-ProRule" id="PRU01353"/>
    </source>
</evidence>
<dbReference type="PANTHER" id="PTHR13170">
    <property type="entry name" value="O-GLCNACASE"/>
    <property type="match status" value="1"/>
</dbReference>
<feature type="region of interest" description="Disordered" evidence="4">
    <location>
        <begin position="163"/>
        <end position="196"/>
    </location>
</feature>
<dbReference type="Pfam" id="PF00754">
    <property type="entry name" value="F5_F8_type_C"/>
    <property type="match status" value="1"/>
</dbReference>
<dbReference type="InterPro" id="IPR017853">
    <property type="entry name" value="GH"/>
</dbReference>